<gene>
    <name evidence="2" type="ORF">EDD57_1362</name>
</gene>
<organism evidence="2 3">
    <name type="scientific">Baia soyae</name>
    <dbReference type="NCBI Taxonomy" id="1544746"/>
    <lineage>
        <taxon>Bacteria</taxon>
        <taxon>Bacillati</taxon>
        <taxon>Bacillota</taxon>
        <taxon>Bacilli</taxon>
        <taxon>Bacillales</taxon>
        <taxon>Thermoactinomycetaceae</taxon>
        <taxon>Baia</taxon>
    </lineage>
</organism>
<keyword evidence="3" id="KW-1185">Reference proteome</keyword>
<keyword evidence="1" id="KW-0472">Membrane</keyword>
<dbReference type="EMBL" id="SLXV01000036">
    <property type="protein sequence ID" value="TCP64894.1"/>
    <property type="molecule type" value="Genomic_DNA"/>
</dbReference>
<evidence type="ECO:0000313" key="3">
    <source>
        <dbReference type="Proteomes" id="UP000294746"/>
    </source>
</evidence>
<proteinExistence type="predicted"/>
<dbReference type="Proteomes" id="UP000294746">
    <property type="component" value="Unassembled WGS sequence"/>
</dbReference>
<reference evidence="2 3" key="1">
    <citation type="submission" date="2019-03" db="EMBL/GenBank/DDBJ databases">
        <title>Genomic Encyclopedia of Type Strains, Phase IV (KMG-IV): sequencing the most valuable type-strain genomes for metagenomic binning, comparative biology and taxonomic classification.</title>
        <authorList>
            <person name="Goeker M."/>
        </authorList>
    </citation>
    <scope>NUCLEOTIDE SEQUENCE [LARGE SCALE GENOMIC DNA]</scope>
    <source>
        <strain evidence="2 3">DSM 46831</strain>
    </source>
</reference>
<name>A0A4R2RP75_9BACL</name>
<feature type="transmembrane region" description="Helical" evidence="1">
    <location>
        <begin position="166"/>
        <end position="185"/>
    </location>
</feature>
<comment type="caution">
    <text evidence="2">The sequence shown here is derived from an EMBL/GenBank/DDBJ whole genome shotgun (WGS) entry which is preliminary data.</text>
</comment>
<evidence type="ECO:0000256" key="1">
    <source>
        <dbReference type="SAM" id="Phobius"/>
    </source>
</evidence>
<evidence type="ECO:0000313" key="2">
    <source>
        <dbReference type="EMBL" id="TCP64894.1"/>
    </source>
</evidence>
<protein>
    <submittedName>
        <fullName evidence="2">Uncharacterized protein DUF2812</fullName>
    </submittedName>
</protein>
<feature type="transmembrane region" description="Helical" evidence="1">
    <location>
        <begin position="116"/>
        <end position="136"/>
    </location>
</feature>
<keyword evidence="1" id="KW-1133">Transmembrane helix</keyword>
<accession>A0A4R2RP75</accession>
<keyword evidence="1" id="KW-0812">Transmembrane</keyword>
<sequence length="199" mass="23551">MKKFKMFIDIHKEEAWLNEQLEKGYELVKRSSFSGAYHFKKTTNMNQVIKLDVQNGMSKEKHDTYVDLHEECGWRRVANSRYSYIHYWIKEKDGHDELFSDVQSAGAMLQRMAQFYLLWLGVFLAVTTLLHGKVYLNPMDAYLTPGIWDKQGSTFMKAFLFETPFALMRCAPVWFGIIMTMVFTFKYKKCLKRENTFAE</sequence>
<dbReference type="AlphaFoldDB" id="A0A4R2RP75"/>
<dbReference type="InterPro" id="IPR021359">
    <property type="entry name" value="DUF2812"/>
</dbReference>
<dbReference type="Pfam" id="PF11193">
    <property type="entry name" value="DUF2812"/>
    <property type="match status" value="1"/>
</dbReference>
<dbReference type="RefSeq" id="WP_165873775.1">
    <property type="nucleotide sequence ID" value="NZ_SLXV01000036.1"/>
</dbReference>